<accession>A0A558HNK7</accession>
<dbReference type="SUPFAM" id="SSF103481">
    <property type="entry name" value="Multidrug resistance efflux transporter EmrE"/>
    <property type="match status" value="2"/>
</dbReference>
<feature type="transmembrane region" description="Helical" evidence="1">
    <location>
        <begin position="104"/>
        <end position="126"/>
    </location>
</feature>
<feature type="transmembrane region" description="Helical" evidence="1">
    <location>
        <begin position="242"/>
        <end position="262"/>
    </location>
</feature>
<keyword evidence="3" id="KW-1185">Reference proteome</keyword>
<keyword evidence="1" id="KW-1133">Transmembrane helix</keyword>
<dbReference type="AlphaFoldDB" id="A0A558HNK7"/>
<feature type="transmembrane region" description="Helical" evidence="1">
    <location>
        <begin position="160"/>
        <end position="181"/>
    </location>
</feature>
<protein>
    <submittedName>
        <fullName evidence="2">Drug/metabolite transporter</fullName>
    </submittedName>
</protein>
<dbReference type="RefSeq" id="WP_144727465.1">
    <property type="nucleotide sequence ID" value="NZ_CAWOWR010000107.1"/>
</dbReference>
<evidence type="ECO:0000313" key="3">
    <source>
        <dbReference type="Proteomes" id="UP000319941"/>
    </source>
</evidence>
<comment type="caution">
    <text evidence="2">The sequence shown here is derived from an EMBL/GenBank/DDBJ whole genome shotgun (WGS) entry which is preliminary data.</text>
</comment>
<feature type="transmembrane region" description="Helical" evidence="1">
    <location>
        <begin position="75"/>
        <end position="97"/>
    </location>
</feature>
<keyword evidence="1" id="KW-0812">Transmembrane</keyword>
<sequence>MSLPSSVPDPAFSIPPLALTLLGVSAVLHASWNLLGKRGRPSLAFFNLAMLYGGLLYLPILLWSGWSISQTPMAFWGWLAASGLCQALYMGGLAWAYARGDISLLYPLARALPVVMVPVVGLMLALEPWPSGLHLTGFMLIMLGALLMPRGSRVPTSSRVALPALGFVLLAALGTTGYSLVDKQAVDVLGVSGMSAIQAGASFMVLQALASAAWMLPIVALIPDERREMRLILRQIDMWPCLTGIMMMGTYGLVLVAMAMSSNVSQVVALRQLSIPIGVLLGILYLGERPGGWRLAGLAILLSGLVMVAWPS</sequence>
<feature type="transmembrane region" description="Helical" evidence="1">
    <location>
        <begin position="132"/>
        <end position="148"/>
    </location>
</feature>
<feature type="transmembrane region" description="Helical" evidence="1">
    <location>
        <begin position="44"/>
        <end position="63"/>
    </location>
</feature>
<feature type="transmembrane region" description="Helical" evidence="1">
    <location>
        <begin position="293"/>
        <end position="310"/>
    </location>
</feature>
<feature type="transmembrane region" description="Helical" evidence="1">
    <location>
        <begin position="201"/>
        <end position="222"/>
    </location>
</feature>
<dbReference type="Gene3D" id="1.10.3730.20">
    <property type="match status" value="1"/>
</dbReference>
<feature type="transmembrane region" description="Helical" evidence="1">
    <location>
        <begin position="12"/>
        <end position="32"/>
    </location>
</feature>
<gene>
    <name evidence="2" type="ORF">FQP86_08920</name>
</gene>
<dbReference type="InterPro" id="IPR037185">
    <property type="entry name" value="EmrE-like"/>
</dbReference>
<dbReference type="Proteomes" id="UP000319941">
    <property type="component" value="Unassembled WGS sequence"/>
</dbReference>
<evidence type="ECO:0000313" key="2">
    <source>
        <dbReference type="EMBL" id="TVU70720.1"/>
    </source>
</evidence>
<feature type="transmembrane region" description="Helical" evidence="1">
    <location>
        <begin position="268"/>
        <end position="286"/>
    </location>
</feature>
<dbReference type="OrthoDB" id="9783707at2"/>
<keyword evidence="1" id="KW-0472">Membrane</keyword>
<name>A0A558HNK7_9GAMM</name>
<proteinExistence type="predicted"/>
<evidence type="ECO:0000256" key="1">
    <source>
        <dbReference type="SAM" id="Phobius"/>
    </source>
</evidence>
<organism evidence="2 3">
    <name type="scientific">Cobetia crustatorum</name>
    <dbReference type="NCBI Taxonomy" id="553385"/>
    <lineage>
        <taxon>Bacteria</taxon>
        <taxon>Pseudomonadati</taxon>
        <taxon>Pseudomonadota</taxon>
        <taxon>Gammaproteobacteria</taxon>
        <taxon>Oceanospirillales</taxon>
        <taxon>Halomonadaceae</taxon>
        <taxon>Cobetia</taxon>
    </lineage>
</organism>
<reference evidence="2 3" key="1">
    <citation type="submission" date="2019-07" db="EMBL/GenBank/DDBJ databases">
        <title>Diversity of Bacteria from Kongsfjorden, Arctic.</title>
        <authorList>
            <person name="Yu Y."/>
        </authorList>
    </citation>
    <scope>NUCLEOTIDE SEQUENCE [LARGE SCALE GENOMIC DNA]</scope>
    <source>
        <strain evidence="2 3">SM1923</strain>
    </source>
</reference>
<dbReference type="EMBL" id="VNFH01000005">
    <property type="protein sequence ID" value="TVU70720.1"/>
    <property type="molecule type" value="Genomic_DNA"/>
</dbReference>